<evidence type="ECO:0000259" key="1">
    <source>
        <dbReference type="SMART" id="SM00481"/>
    </source>
</evidence>
<dbReference type="CDD" id="cd07438">
    <property type="entry name" value="PHP_HisPPase_AMP"/>
    <property type="match status" value="1"/>
</dbReference>
<dbReference type="PANTHER" id="PTHR42924">
    <property type="entry name" value="EXONUCLEASE"/>
    <property type="match status" value="1"/>
</dbReference>
<dbReference type="EMBL" id="JAGUCO010000011">
    <property type="protein sequence ID" value="MBS2099407.1"/>
    <property type="molecule type" value="Genomic_DNA"/>
</dbReference>
<accession>A0ABS5JWV4</accession>
<dbReference type="SUPFAM" id="SSF89550">
    <property type="entry name" value="PHP domain-like"/>
    <property type="match status" value="1"/>
</dbReference>
<reference evidence="2 3" key="1">
    <citation type="journal article" date="2015" name="Int. J. Syst. Evol. Microbiol.">
        <title>Carboxylicivirga linearis sp. nov., isolated from a sea cucumber culture pond.</title>
        <authorList>
            <person name="Wang F.Q."/>
            <person name="Zhou Y.X."/>
            <person name="Lin X.Z."/>
            <person name="Chen G.J."/>
            <person name="Du Z.J."/>
        </authorList>
    </citation>
    <scope>NUCLEOTIDE SEQUENCE [LARGE SCALE GENOMIC DNA]</scope>
    <source>
        <strain evidence="2 3">FB218</strain>
    </source>
</reference>
<protein>
    <submittedName>
        <fullName evidence="2">PHP domain-containing protein</fullName>
    </submittedName>
</protein>
<dbReference type="PANTHER" id="PTHR42924:SF3">
    <property type="entry name" value="POLYMERASE_HISTIDINOL PHOSPHATASE N-TERMINAL DOMAIN-CONTAINING PROTEIN"/>
    <property type="match status" value="1"/>
</dbReference>
<gene>
    <name evidence="2" type="ORF">KEM10_14020</name>
</gene>
<evidence type="ECO:0000313" key="3">
    <source>
        <dbReference type="Proteomes" id="UP000708576"/>
    </source>
</evidence>
<sequence length="287" mass="31887">MIDLHAHTTISDGTLTPKELIHLAKETGLEAVAITDHDSIAGLAEAQEEADKLGITLVSGIEFSAKFGENRLIHILGLGIDIHNDGFDKIYSNYRKERSEKLATVFEKLQSMGVAIGIDDVQLFVSGGYMDRQAIAKCLVAQGYTSSVKESWIKYLDKIVYTEGELIQPEDAFKAIHAAGGKAFLAHYHLPIGLKGYSEEEVQLKLKELKDLGLDGLECYYPSFSQYDQLRCENYIKDFDFIKSGGTDFHGANRPHIKLGVGEGDFKVPDELLEKIVPKLEVLFSKF</sequence>
<organism evidence="2 3">
    <name type="scientific">Carboxylicivirga linearis</name>
    <dbReference type="NCBI Taxonomy" id="1628157"/>
    <lineage>
        <taxon>Bacteria</taxon>
        <taxon>Pseudomonadati</taxon>
        <taxon>Bacteroidota</taxon>
        <taxon>Bacteroidia</taxon>
        <taxon>Marinilabiliales</taxon>
        <taxon>Marinilabiliaceae</taxon>
        <taxon>Carboxylicivirga</taxon>
    </lineage>
</organism>
<proteinExistence type="predicted"/>
<dbReference type="Proteomes" id="UP000708576">
    <property type="component" value="Unassembled WGS sequence"/>
</dbReference>
<dbReference type="Gene3D" id="3.20.20.140">
    <property type="entry name" value="Metal-dependent hydrolases"/>
    <property type="match status" value="1"/>
</dbReference>
<dbReference type="InterPro" id="IPR052018">
    <property type="entry name" value="PHP_domain"/>
</dbReference>
<dbReference type="SMART" id="SM00481">
    <property type="entry name" value="POLIIIAc"/>
    <property type="match status" value="1"/>
</dbReference>
<comment type="caution">
    <text evidence="2">The sequence shown here is derived from an EMBL/GenBank/DDBJ whole genome shotgun (WGS) entry which is preliminary data.</text>
</comment>
<dbReference type="InterPro" id="IPR016195">
    <property type="entry name" value="Pol/histidinol_Pase-like"/>
</dbReference>
<name>A0ABS5JWV4_9BACT</name>
<keyword evidence="3" id="KW-1185">Reference proteome</keyword>
<dbReference type="Gene3D" id="1.10.150.650">
    <property type="match status" value="1"/>
</dbReference>
<dbReference type="InterPro" id="IPR003141">
    <property type="entry name" value="Pol/His_phosphatase_N"/>
</dbReference>
<feature type="domain" description="Polymerase/histidinol phosphatase N-terminal" evidence="1">
    <location>
        <begin position="2"/>
        <end position="67"/>
    </location>
</feature>
<dbReference type="InterPro" id="IPR004013">
    <property type="entry name" value="PHP_dom"/>
</dbReference>
<dbReference type="Pfam" id="PF02811">
    <property type="entry name" value="PHP"/>
    <property type="match status" value="1"/>
</dbReference>
<evidence type="ECO:0000313" key="2">
    <source>
        <dbReference type="EMBL" id="MBS2099407.1"/>
    </source>
</evidence>
<dbReference type="RefSeq" id="WP_212216651.1">
    <property type="nucleotide sequence ID" value="NZ_JAGUCO010000011.1"/>
</dbReference>